<organism evidence="5 6">
    <name type="scientific">Polystyrenella longa</name>
    <dbReference type="NCBI Taxonomy" id="2528007"/>
    <lineage>
        <taxon>Bacteria</taxon>
        <taxon>Pseudomonadati</taxon>
        <taxon>Planctomycetota</taxon>
        <taxon>Planctomycetia</taxon>
        <taxon>Planctomycetales</taxon>
        <taxon>Planctomycetaceae</taxon>
        <taxon>Polystyrenella</taxon>
    </lineage>
</organism>
<feature type="region of interest" description="Disordered" evidence="2">
    <location>
        <begin position="633"/>
        <end position="661"/>
    </location>
</feature>
<dbReference type="PROSITE" id="PS51786">
    <property type="entry name" value="LON_PROTEOLYTIC"/>
    <property type="match status" value="1"/>
</dbReference>
<feature type="signal peptide" evidence="3">
    <location>
        <begin position="1"/>
        <end position="27"/>
    </location>
</feature>
<proteinExistence type="inferred from homology"/>
<keyword evidence="1 5" id="KW-0645">Protease</keyword>
<feature type="compositionally biased region" description="Polar residues" evidence="2">
    <location>
        <begin position="651"/>
        <end position="661"/>
    </location>
</feature>
<dbReference type="InterPro" id="IPR014721">
    <property type="entry name" value="Ribsml_uS5_D2-typ_fold_subgr"/>
</dbReference>
<dbReference type="PANTHER" id="PTHR10046">
    <property type="entry name" value="ATP DEPENDENT LON PROTEASE FAMILY MEMBER"/>
    <property type="match status" value="1"/>
</dbReference>
<dbReference type="GO" id="GO:0004176">
    <property type="term" value="F:ATP-dependent peptidase activity"/>
    <property type="evidence" value="ECO:0007669"/>
    <property type="project" value="UniProtKB-UniRule"/>
</dbReference>
<evidence type="ECO:0000313" key="5">
    <source>
        <dbReference type="EMBL" id="QDU79757.1"/>
    </source>
</evidence>
<dbReference type="Pfam" id="PF05362">
    <property type="entry name" value="Lon_C"/>
    <property type="match status" value="1"/>
</dbReference>
<evidence type="ECO:0000259" key="4">
    <source>
        <dbReference type="PROSITE" id="PS51786"/>
    </source>
</evidence>
<dbReference type="EC" id="3.4.21.53" evidence="1"/>
<accession>A0A518CKK7</accession>
<dbReference type="Proteomes" id="UP000317178">
    <property type="component" value="Chromosome"/>
</dbReference>
<dbReference type="GO" id="GO:0006508">
    <property type="term" value="P:proteolysis"/>
    <property type="evidence" value="ECO:0007669"/>
    <property type="project" value="UniProtKB-KW"/>
</dbReference>
<dbReference type="InterPro" id="IPR027065">
    <property type="entry name" value="Lon_Prtase"/>
</dbReference>
<sequence precursor="true">MRQRLTTQCLYFMLLAFFVIGNSPSFAQEEERIKLSEVTVNALSYFEGPDGRAYGNCFPLQVTVGGKEAGRVRIGFYESEVGGSGEQWQAAGWMASLMAAQLTDFDPATTQVAFDIQGRVDGPSAGALMTIGILAAARGDKVRDDVAMTGTINPDGMIGPVGGIPHKIEGAAAKGMKLVLIPATAENEMDKNKKQMVNLIRHGAELGVEVKKVIDIYEAYALMTGTELPRPNISGRPTIDYKTDAVLASRIGQWADLTKTAIEKYEAAPEDARVEYSDLLIEEARDYIKTSEGLMKEGVITVAYTDMQYAALNAFLAKEVAYCNQTNLTIGYDAMLKRINNNDWLQAEIDKTAIALKFSQPTTMNQLALYLEACDAFIEAVSFQKLAAKTMANLPEDEDEAIEIAITASEWQVFGWLDCRVTMDFLELMRQYGGKPIPADAPFLDTAHFYRRTSEASYRVFESITVNEIAKVLKVAQPQAKFALAKKDSYFGLVTMAQTEVLPNLQDYFGDGPQFAYATLAGSIYVHLRASMLIAKYYSLNAQLDKEMMIIGIGREQALNEWLEASEEQARRNVMLLSRYGMDTATCAQNFEYCRLMKTRGLSDKLDALFVLLYLNTTTKVLQRLSGVKVDQRTGEPLVPSTEETPAEQAGSKQPSGDPTK</sequence>
<dbReference type="GO" id="GO:0005524">
    <property type="term" value="F:ATP binding"/>
    <property type="evidence" value="ECO:0007669"/>
    <property type="project" value="InterPro"/>
</dbReference>
<comment type="similarity">
    <text evidence="1">Belongs to the peptidase S16 family.</text>
</comment>
<dbReference type="InterPro" id="IPR020568">
    <property type="entry name" value="Ribosomal_Su5_D2-typ_SF"/>
</dbReference>
<dbReference type="InterPro" id="IPR008269">
    <property type="entry name" value="Lon_proteolytic"/>
</dbReference>
<keyword evidence="1 5" id="KW-0378">Hydrolase</keyword>
<feature type="domain" description="Lon proteolytic" evidence="4">
    <location>
        <begin position="120"/>
        <end position="226"/>
    </location>
</feature>
<dbReference type="GO" id="GO:0004252">
    <property type="term" value="F:serine-type endopeptidase activity"/>
    <property type="evidence" value="ECO:0007669"/>
    <property type="project" value="UniProtKB-UniRule"/>
</dbReference>
<feature type="chain" id="PRO_5022171165" description="endopeptidase La" evidence="3">
    <location>
        <begin position="28"/>
        <end position="661"/>
    </location>
</feature>
<dbReference type="PRINTS" id="PR00830">
    <property type="entry name" value="ENDOLAPTASE"/>
</dbReference>
<dbReference type="EMBL" id="CP036281">
    <property type="protein sequence ID" value="QDU79757.1"/>
    <property type="molecule type" value="Genomic_DNA"/>
</dbReference>
<evidence type="ECO:0000256" key="3">
    <source>
        <dbReference type="SAM" id="SignalP"/>
    </source>
</evidence>
<dbReference type="AlphaFoldDB" id="A0A518CKK7"/>
<feature type="active site" evidence="1">
    <location>
        <position position="167"/>
    </location>
</feature>
<name>A0A518CKK7_9PLAN</name>
<dbReference type="GO" id="GO:0030163">
    <property type="term" value="P:protein catabolic process"/>
    <property type="evidence" value="ECO:0007669"/>
    <property type="project" value="InterPro"/>
</dbReference>
<dbReference type="Gene3D" id="3.30.230.10">
    <property type="match status" value="1"/>
</dbReference>
<keyword evidence="3" id="KW-0732">Signal</keyword>
<evidence type="ECO:0000256" key="1">
    <source>
        <dbReference type="PROSITE-ProRule" id="PRU01122"/>
    </source>
</evidence>
<feature type="active site" evidence="1">
    <location>
        <position position="124"/>
    </location>
</feature>
<keyword evidence="1" id="KW-0720">Serine protease</keyword>
<gene>
    <name evidence="5" type="primary">lon2</name>
    <name evidence="5" type="ORF">Pla110_14710</name>
</gene>
<evidence type="ECO:0000313" key="6">
    <source>
        <dbReference type="Proteomes" id="UP000317178"/>
    </source>
</evidence>
<dbReference type="SUPFAM" id="SSF54211">
    <property type="entry name" value="Ribosomal protein S5 domain 2-like"/>
    <property type="match status" value="1"/>
</dbReference>
<evidence type="ECO:0000256" key="2">
    <source>
        <dbReference type="SAM" id="MobiDB-lite"/>
    </source>
</evidence>
<dbReference type="RefSeq" id="WP_144994617.1">
    <property type="nucleotide sequence ID" value="NZ_CP036281.1"/>
</dbReference>
<protein>
    <recommendedName>
        <fullName evidence="1">endopeptidase La</fullName>
        <ecNumber evidence="1">3.4.21.53</ecNumber>
    </recommendedName>
</protein>
<comment type="catalytic activity">
    <reaction evidence="1">
        <text>Hydrolysis of proteins in presence of ATP.</text>
        <dbReference type="EC" id="3.4.21.53"/>
    </reaction>
</comment>
<keyword evidence="6" id="KW-1185">Reference proteome</keyword>
<dbReference type="KEGG" id="plon:Pla110_14710"/>
<reference evidence="5 6" key="1">
    <citation type="submission" date="2019-02" db="EMBL/GenBank/DDBJ databases">
        <title>Deep-cultivation of Planctomycetes and their phenomic and genomic characterization uncovers novel biology.</title>
        <authorList>
            <person name="Wiegand S."/>
            <person name="Jogler M."/>
            <person name="Boedeker C."/>
            <person name="Pinto D."/>
            <person name="Vollmers J."/>
            <person name="Rivas-Marin E."/>
            <person name="Kohn T."/>
            <person name="Peeters S.H."/>
            <person name="Heuer A."/>
            <person name="Rast P."/>
            <person name="Oberbeckmann S."/>
            <person name="Bunk B."/>
            <person name="Jeske O."/>
            <person name="Meyerdierks A."/>
            <person name="Storesund J.E."/>
            <person name="Kallscheuer N."/>
            <person name="Luecker S."/>
            <person name="Lage O.M."/>
            <person name="Pohl T."/>
            <person name="Merkel B.J."/>
            <person name="Hornburger P."/>
            <person name="Mueller R.-W."/>
            <person name="Bruemmer F."/>
            <person name="Labrenz M."/>
            <person name="Spormann A.M."/>
            <person name="Op den Camp H."/>
            <person name="Overmann J."/>
            <person name="Amann R."/>
            <person name="Jetten M.S.M."/>
            <person name="Mascher T."/>
            <person name="Medema M.H."/>
            <person name="Devos D.P."/>
            <person name="Kaster A.-K."/>
            <person name="Ovreas L."/>
            <person name="Rohde M."/>
            <person name="Galperin M.Y."/>
            <person name="Jogler C."/>
        </authorList>
    </citation>
    <scope>NUCLEOTIDE SEQUENCE [LARGE SCALE GENOMIC DNA]</scope>
    <source>
        <strain evidence="5 6">Pla110</strain>
    </source>
</reference>
<dbReference type="OrthoDB" id="2356897at2"/>